<keyword evidence="3" id="KW-1185">Reference proteome</keyword>
<comment type="caution">
    <text evidence="2">The sequence shown here is derived from an EMBL/GenBank/DDBJ whole genome shotgun (WGS) entry which is preliminary data.</text>
</comment>
<keyword evidence="1" id="KW-1133">Transmembrane helix</keyword>
<evidence type="ECO:0000313" key="2">
    <source>
        <dbReference type="EMBL" id="CAD7000628.1"/>
    </source>
</evidence>
<keyword evidence="1" id="KW-0812">Transmembrane</keyword>
<dbReference type="EMBL" id="CAJHJT010000012">
    <property type="protein sequence ID" value="CAD7000628.1"/>
    <property type="molecule type" value="Genomic_DNA"/>
</dbReference>
<keyword evidence="1" id="KW-0472">Membrane</keyword>
<sequence>MYMYICMCADANVLVFIWQILRNSSYTIHNSTFPIRREIMPAGVINLPCQCCTQSDINNNNNNSNKLVQMKQNCIRVMLVITTIRNNVVHNDVDVDVVASALLALILFKYIVCIYVRT</sequence>
<name>A0A811UQL0_CERCA</name>
<accession>A0A811UQL0</accession>
<organism evidence="2 3">
    <name type="scientific">Ceratitis capitata</name>
    <name type="common">Mediterranean fruit fly</name>
    <name type="synonym">Tephritis capitata</name>
    <dbReference type="NCBI Taxonomy" id="7213"/>
    <lineage>
        <taxon>Eukaryota</taxon>
        <taxon>Metazoa</taxon>
        <taxon>Ecdysozoa</taxon>
        <taxon>Arthropoda</taxon>
        <taxon>Hexapoda</taxon>
        <taxon>Insecta</taxon>
        <taxon>Pterygota</taxon>
        <taxon>Neoptera</taxon>
        <taxon>Endopterygota</taxon>
        <taxon>Diptera</taxon>
        <taxon>Brachycera</taxon>
        <taxon>Muscomorpha</taxon>
        <taxon>Tephritoidea</taxon>
        <taxon>Tephritidae</taxon>
        <taxon>Ceratitis</taxon>
        <taxon>Ceratitis</taxon>
    </lineage>
</organism>
<proteinExistence type="predicted"/>
<evidence type="ECO:0000313" key="3">
    <source>
        <dbReference type="Proteomes" id="UP000606786"/>
    </source>
</evidence>
<feature type="transmembrane region" description="Helical" evidence="1">
    <location>
        <begin position="97"/>
        <end position="116"/>
    </location>
</feature>
<dbReference type="Proteomes" id="UP000606786">
    <property type="component" value="Unassembled WGS sequence"/>
</dbReference>
<reference evidence="2" key="1">
    <citation type="submission" date="2020-11" db="EMBL/GenBank/DDBJ databases">
        <authorList>
            <person name="Whitehead M."/>
        </authorList>
    </citation>
    <scope>NUCLEOTIDE SEQUENCE</scope>
    <source>
        <strain evidence="2">EGII</strain>
    </source>
</reference>
<evidence type="ECO:0000256" key="1">
    <source>
        <dbReference type="SAM" id="Phobius"/>
    </source>
</evidence>
<gene>
    <name evidence="2" type="ORF">CCAP1982_LOCUS9102</name>
</gene>
<protein>
    <submittedName>
        <fullName evidence="2">(Mediterranean fruit fly) hypothetical protein</fullName>
    </submittedName>
</protein>
<dbReference type="AlphaFoldDB" id="A0A811UQL0"/>